<evidence type="ECO:0000313" key="2">
    <source>
        <dbReference type="Proteomes" id="UP000460318"/>
    </source>
</evidence>
<gene>
    <name evidence="1" type="ORF">GRF59_15225</name>
</gene>
<protein>
    <submittedName>
        <fullName evidence="1">Uncharacterized protein</fullName>
    </submittedName>
</protein>
<proteinExistence type="predicted"/>
<accession>A0A7X3IJ84</accession>
<evidence type="ECO:0000313" key="1">
    <source>
        <dbReference type="EMBL" id="MWV44973.1"/>
    </source>
</evidence>
<name>A0A7X3IJ84_9BACL</name>
<dbReference type="AlphaFoldDB" id="A0A7X3IJ84"/>
<organism evidence="1 2">
    <name type="scientific">Paenibacillus dendrobii</name>
    <dbReference type="NCBI Taxonomy" id="2691084"/>
    <lineage>
        <taxon>Bacteria</taxon>
        <taxon>Bacillati</taxon>
        <taxon>Bacillota</taxon>
        <taxon>Bacilli</taxon>
        <taxon>Bacillales</taxon>
        <taxon>Paenibacillaceae</taxon>
        <taxon>Paenibacillus</taxon>
    </lineage>
</organism>
<dbReference type="Proteomes" id="UP000460318">
    <property type="component" value="Unassembled WGS sequence"/>
</dbReference>
<keyword evidence="2" id="KW-1185">Reference proteome</keyword>
<sequence>MAKTKKLTIAELDKMENELNQKETIKILDGKYEVNIHKVFKDSDIEDMLLNYMTILQELNKSPEANLKNSASLYITLILRHFTDLPIPESNEIDELIRITKVLKNKGITTEVTESLPKDQLEYLGTRAQEASVALEKLIKGAETNGGSEYETTGVIN</sequence>
<dbReference type="EMBL" id="WUBI01000002">
    <property type="protein sequence ID" value="MWV44973.1"/>
    <property type="molecule type" value="Genomic_DNA"/>
</dbReference>
<reference evidence="1 2" key="1">
    <citation type="submission" date="2019-12" db="EMBL/GenBank/DDBJ databases">
        <title>Paenibacillus sp. nov., an endophytic bacterium isolated from the stem of Dendrobium.</title>
        <authorList>
            <person name="Zhao R."/>
        </authorList>
    </citation>
    <scope>NUCLEOTIDE SEQUENCE [LARGE SCALE GENOMIC DNA]</scope>
    <source>
        <strain evidence="1 2">HJL G12</strain>
    </source>
</reference>
<dbReference type="RefSeq" id="WP_160498579.1">
    <property type="nucleotide sequence ID" value="NZ_WUBI01000002.1"/>
</dbReference>
<comment type="caution">
    <text evidence="1">The sequence shown here is derived from an EMBL/GenBank/DDBJ whole genome shotgun (WGS) entry which is preliminary data.</text>
</comment>